<reference evidence="1" key="1">
    <citation type="submission" date="2013-12" db="EMBL/GenBank/DDBJ databases">
        <title>The Genome Sequence of Aphanomyces astaci APO3.</title>
        <authorList>
            <consortium name="The Broad Institute Genomics Platform"/>
            <person name="Russ C."/>
            <person name="Tyler B."/>
            <person name="van West P."/>
            <person name="Dieguez-Uribeondo J."/>
            <person name="Young S.K."/>
            <person name="Zeng Q."/>
            <person name="Gargeya S."/>
            <person name="Fitzgerald M."/>
            <person name="Abouelleil A."/>
            <person name="Alvarado L."/>
            <person name="Chapman S.B."/>
            <person name="Gainer-Dewar J."/>
            <person name="Goldberg J."/>
            <person name="Griggs A."/>
            <person name="Gujja S."/>
            <person name="Hansen M."/>
            <person name="Howarth C."/>
            <person name="Imamovic A."/>
            <person name="Ireland A."/>
            <person name="Larimer J."/>
            <person name="McCowan C."/>
            <person name="Murphy C."/>
            <person name="Pearson M."/>
            <person name="Poon T.W."/>
            <person name="Priest M."/>
            <person name="Roberts A."/>
            <person name="Saif S."/>
            <person name="Shea T."/>
            <person name="Sykes S."/>
            <person name="Wortman J."/>
            <person name="Nusbaum C."/>
            <person name="Birren B."/>
        </authorList>
    </citation>
    <scope>NUCLEOTIDE SEQUENCE [LARGE SCALE GENOMIC DNA]</scope>
    <source>
        <strain evidence="1">APO3</strain>
    </source>
</reference>
<gene>
    <name evidence="1" type="ORF">H257_12270</name>
</gene>
<accession>W4G1K4</accession>
<dbReference type="GeneID" id="20814266"/>
<name>W4G1K4_APHAT</name>
<evidence type="ECO:0000313" key="1">
    <source>
        <dbReference type="EMBL" id="ETV72939.1"/>
    </source>
</evidence>
<organism evidence="1">
    <name type="scientific">Aphanomyces astaci</name>
    <name type="common">Crayfish plague agent</name>
    <dbReference type="NCBI Taxonomy" id="112090"/>
    <lineage>
        <taxon>Eukaryota</taxon>
        <taxon>Sar</taxon>
        <taxon>Stramenopiles</taxon>
        <taxon>Oomycota</taxon>
        <taxon>Saprolegniomycetes</taxon>
        <taxon>Saprolegniales</taxon>
        <taxon>Verrucalvaceae</taxon>
        <taxon>Aphanomyces</taxon>
    </lineage>
</organism>
<dbReference type="AlphaFoldDB" id="W4G1K4"/>
<protein>
    <submittedName>
        <fullName evidence="1">Uncharacterized protein</fullName>
    </submittedName>
</protein>
<dbReference type="VEuPathDB" id="FungiDB:H257_12270"/>
<proteinExistence type="predicted"/>
<sequence length="69" mass="7381">MSRNPPSSIPVPTTVFPAINFVAAVAAYHQQSTTDPNFISPLEPNAPLPPLHSIVTIRPCALLHDKPLA</sequence>
<dbReference type="RefSeq" id="XP_009837725.1">
    <property type="nucleotide sequence ID" value="XM_009839423.1"/>
</dbReference>
<dbReference type="EMBL" id="KI913152">
    <property type="protein sequence ID" value="ETV72939.1"/>
    <property type="molecule type" value="Genomic_DNA"/>
</dbReference>